<dbReference type="EMBL" id="CP000472">
    <property type="protein sequence ID" value="ACJ30035.1"/>
    <property type="molecule type" value="Genomic_DNA"/>
</dbReference>
<comment type="similarity">
    <text evidence="1">Belongs to the 3-beta-HSD family.</text>
</comment>
<dbReference type="eggNOG" id="COG0451">
    <property type="taxonomic scope" value="Bacteria"/>
</dbReference>
<dbReference type="InterPro" id="IPR036291">
    <property type="entry name" value="NAD(P)-bd_dom_sf"/>
</dbReference>
<dbReference type="Proteomes" id="UP000000753">
    <property type="component" value="Chromosome"/>
</dbReference>
<evidence type="ECO:0000313" key="5">
    <source>
        <dbReference type="Proteomes" id="UP000000753"/>
    </source>
</evidence>
<keyword evidence="2" id="KW-0560">Oxidoreductase</keyword>
<dbReference type="InterPro" id="IPR053585">
    <property type="entry name" value="3-beta-HSD-like"/>
</dbReference>
<dbReference type="SUPFAM" id="SSF51735">
    <property type="entry name" value="NAD(P)-binding Rossmann-fold domains"/>
    <property type="match status" value="1"/>
</dbReference>
<dbReference type="GO" id="GO:0016616">
    <property type="term" value="F:oxidoreductase activity, acting on the CH-OH group of donors, NAD or NADP as acceptor"/>
    <property type="evidence" value="ECO:0007669"/>
    <property type="project" value="InterPro"/>
</dbReference>
<dbReference type="GO" id="GO:0006694">
    <property type="term" value="P:steroid biosynthetic process"/>
    <property type="evidence" value="ECO:0007669"/>
    <property type="project" value="InterPro"/>
</dbReference>
<dbReference type="Gene3D" id="3.40.50.720">
    <property type="entry name" value="NAD(P)-binding Rossmann-like Domain"/>
    <property type="match status" value="1"/>
</dbReference>
<protein>
    <submittedName>
        <fullName evidence="4">Steroid dehydrogenase</fullName>
    </submittedName>
</protein>
<dbReference type="AlphaFoldDB" id="B8CRM7"/>
<evidence type="ECO:0000256" key="1">
    <source>
        <dbReference type="ARBA" id="ARBA00009219"/>
    </source>
</evidence>
<organism evidence="4 5">
    <name type="scientific">Shewanella piezotolerans (strain WP3 / JCM 13877)</name>
    <dbReference type="NCBI Taxonomy" id="225849"/>
    <lineage>
        <taxon>Bacteria</taxon>
        <taxon>Pseudomonadati</taxon>
        <taxon>Pseudomonadota</taxon>
        <taxon>Gammaproteobacteria</taxon>
        <taxon>Alteromonadales</taxon>
        <taxon>Shewanellaceae</taxon>
        <taxon>Shewanella</taxon>
    </lineage>
</organism>
<sequence>MSDYNANTPVLGDFAQAEQVALTNLKQYASHAFVTGAGGFLGKAICERLLAVGIKVTGFARGDYPQLSAMGVTMVKGDLADESAAMAAMHSCDIVFHVASKAGVWGSKQSYYSPNVDGAQYIINACKKSNISKLIYTSTPSVTFAGIDENGCDESAPYADKYLNFYGESKAVAEKMMINANGDVTIAGDKLQTVSLRPHLIWGPGDPHLVPRVLERAKAGRLKLVGKQDKLVDTIYVGNAAFAHVLAAERLCQASFVGVQAQCAGKAYYLSNDEPITMAAMLNKILDCKDLPAVSKRVPTSVAYGVGVLLESIYRLLGKTEEPIMTRFVARQLSTSHYFDIGAAKADLGYSAIVSIDEGMQRLKKSLA</sequence>
<evidence type="ECO:0000259" key="3">
    <source>
        <dbReference type="Pfam" id="PF01073"/>
    </source>
</evidence>
<dbReference type="PANTHER" id="PTHR43245:SF51">
    <property type="entry name" value="SHORT CHAIN DEHYDROGENASE_REDUCTASE FAMILY 42E, MEMBER 2"/>
    <property type="match status" value="1"/>
</dbReference>
<feature type="domain" description="3-beta hydroxysteroid dehydrogenase/isomerase" evidence="3">
    <location>
        <begin position="34"/>
        <end position="286"/>
    </location>
</feature>
<dbReference type="NCBIfam" id="NF042423">
    <property type="entry name" value="oxyalk_red_Shew"/>
    <property type="match status" value="1"/>
</dbReference>
<dbReference type="InterPro" id="IPR050177">
    <property type="entry name" value="Lipid_A_modif_metabolic_enz"/>
</dbReference>
<dbReference type="PANTHER" id="PTHR43245">
    <property type="entry name" value="BIFUNCTIONAL POLYMYXIN RESISTANCE PROTEIN ARNA"/>
    <property type="match status" value="1"/>
</dbReference>
<dbReference type="KEGG" id="swp:swp_3333"/>
<reference evidence="4 5" key="1">
    <citation type="journal article" date="2008" name="PLoS ONE">
        <title>Environmental adaptation: genomic analysis of the piezotolerant and psychrotolerant deep-sea iron reducing bacterium Shewanella piezotolerans WP3.</title>
        <authorList>
            <person name="Wang F."/>
            <person name="Wang J."/>
            <person name="Jian H."/>
            <person name="Zhang B."/>
            <person name="Li S."/>
            <person name="Wang F."/>
            <person name="Zeng X."/>
            <person name="Gao L."/>
            <person name="Bartlett D.H."/>
            <person name="Yu J."/>
            <person name="Hu S."/>
            <person name="Xiao X."/>
        </authorList>
    </citation>
    <scope>NUCLEOTIDE SEQUENCE [LARGE SCALE GENOMIC DNA]</scope>
    <source>
        <strain evidence="5">WP3 / JCM 13877</strain>
    </source>
</reference>
<dbReference type="InterPro" id="IPR002225">
    <property type="entry name" value="3Beta_OHSteriod_DH/Estase"/>
</dbReference>
<evidence type="ECO:0000256" key="2">
    <source>
        <dbReference type="ARBA" id="ARBA00023002"/>
    </source>
</evidence>
<dbReference type="OrthoDB" id="9803010at2"/>
<proteinExistence type="inferred from homology"/>
<dbReference type="STRING" id="225849.swp_3333"/>
<keyword evidence="5" id="KW-1185">Reference proteome</keyword>
<dbReference type="Pfam" id="PF01073">
    <property type="entry name" value="3Beta_HSD"/>
    <property type="match status" value="1"/>
</dbReference>
<accession>B8CRM7</accession>
<gene>
    <name evidence="4" type="ordered locus">swp_3333</name>
</gene>
<name>B8CRM7_SHEPW</name>
<dbReference type="HOGENOM" id="CLU_007383_6_1_6"/>
<dbReference type="RefSeq" id="WP_020913385.1">
    <property type="nucleotide sequence ID" value="NC_011566.1"/>
</dbReference>
<evidence type="ECO:0000313" key="4">
    <source>
        <dbReference type="EMBL" id="ACJ30035.1"/>
    </source>
</evidence>